<accession>A0A6L2JN88</accession>
<organism evidence="1">
    <name type="scientific">Tanacetum cinerariifolium</name>
    <name type="common">Dalmatian daisy</name>
    <name type="synonym">Chrysanthemum cinerariifolium</name>
    <dbReference type="NCBI Taxonomy" id="118510"/>
    <lineage>
        <taxon>Eukaryota</taxon>
        <taxon>Viridiplantae</taxon>
        <taxon>Streptophyta</taxon>
        <taxon>Embryophyta</taxon>
        <taxon>Tracheophyta</taxon>
        <taxon>Spermatophyta</taxon>
        <taxon>Magnoliopsida</taxon>
        <taxon>eudicotyledons</taxon>
        <taxon>Gunneridae</taxon>
        <taxon>Pentapetalae</taxon>
        <taxon>asterids</taxon>
        <taxon>campanulids</taxon>
        <taxon>Asterales</taxon>
        <taxon>Asteraceae</taxon>
        <taxon>Asteroideae</taxon>
        <taxon>Anthemideae</taxon>
        <taxon>Anthemidinae</taxon>
        <taxon>Tanacetum</taxon>
    </lineage>
</organism>
<evidence type="ECO:0000313" key="1">
    <source>
        <dbReference type="EMBL" id="GEU38122.1"/>
    </source>
</evidence>
<comment type="caution">
    <text evidence="1">The sequence shown here is derived from an EMBL/GenBank/DDBJ whole genome shotgun (WGS) entry which is preliminary data.</text>
</comment>
<reference evidence="1" key="1">
    <citation type="journal article" date="2019" name="Sci. Rep.">
        <title>Draft genome of Tanacetum cinerariifolium, the natural source of mosquito coil.</title>
        <authorList>
            <person name="Yamashiro T."/>
            <person name="Shiraishi A."/>
            <person name="Satake H."/>
            <person name="Nakayama K."/>
        </authorList>
    </citation>
    <scope>NUCLEOTIDE SEQUENCE</scope>
</reference>
<dbReference type="EMBL" id="BKCJ010001014">
    <property type="protein sequence ID" value="GEU38122.1"/>
    <property type="molecule type" value="Genomic_DNA"/>
</dbReference>
<dbReference type="PANTHER" id="PTHR47592">
    <property type="entry name" value="PBF68 PROTEIN"/>
    <property type="match status" value="1"/>
</dbReference>
<dbReference type="PANTHER" id="PTHR47592:SF29">
    <property type="entry name" value="ZINC FINGER, CCHC-TYPE"/>
    <property type="match status" value="1"/>
</dbReference>
<proteinExistence type="predicted"/>
<gene>
    <name evidence="1" type="ORF">Tci_010100</name>
</gene>
<protein>
    <submittedName>
        <fullName evidence="1">Zinc finger, CCHC-type</fullName>
    </submittedName>
</protein>
<dbReference type="AlphaFoldDB" id="A0A6L2JN88"/>
<sequence length="208" mass="23566">MTNGESVKGITSKFDKLAKFEGQDFRRWQKKMYFLLTTLKVVYVLSTPSPVWSENETLETNRKRMKWAMMALVQMGIRILKSNKDDEVARGLIRMDAKFGSADRGFVALVVGGGVGGGEKDGSLLQPDYQFLGERDKNGAPQAFLARAYCDKLLKCYTTVSKDYTNAVDKAKKKPRRFIAHKKCAPSMPRLACTLLWNTRLLKLPRML</sequence>
<name>A0A6L2JN88_TANCI</name>